<name>A0A5A5R5P3_MICAE</name>
<dbReference type="EMBL" id="BHVO01000020">
    <property type="protein sequence ID" value="GCA70105.1"/>
    <property type="molecule type" value="Genomic_DNA"/>
</dbReference>
<dbReference type="RefSeq" id="WP_039899673.1">
    <property type="nucleotide sequence ID" value="NZ_BHVO01000020.1"/>
</dbReference>
<sequence length="47" mass="5044">MTTLTLQKIGNSIGGILPKEVLSRITKSANEYSISSFDPDSEETIAS</sequence>
<proteinExistence type="predicted"/>
<accession>A0A5A5R5P3</accession>
<evidence type="ECO:0000313" key="1">
    <source>
        <dbReference type="EMBL" id="GCA70105.1"/>
    </source>
</evidence>
<reference evidence="1 2" key="1">
    <citation type="submission" date="2018-09" db="EMBL/GenBank/DDBJ databases">
        <title>Evolutionary history of phycoerythrin pigmentation in the water bloom-forming cyanobacterium Microcystis aeruginosa.</title>
        <authorList>
            <person name="Tanabe Y."/>
            <person name="Tanabe Y."/>
            <person name="Yamaguchi H."/>
        </authorList>
    </citation>
    <scope>NUCLEOTIDE SEQUENCE [LARGE SCALE GENOMIC DNA]</scope>
    <source>
        <strain evidence="1 2">NIES-2519</strain>
    </source>
</reference>
<protein>
    <submittedName>
        <fullName evidence="1">Uncharacterized protein</fullName>
    </submittedName>
</protein>
<dbReference type="AlphaFoldDB" id="A0A5A5R5P3"/>
<comment type="caution">
    <text evidence="1">The sequence shown here is derived from an EMBL/GenBank/DDBJ whole genome shotgun (WGS) entry which is preliminary data.</text>
</comment>
<gene>
    <name evidence="1" type="ORF">MiYa_01637</name>
</gene>
<evidence type="ECO:0000313" key="2">
    <source>
        <dbReference type="Proteomes" id="UP000323569"/>
    </source>
</evidence>
<organism evidence="1 2">
    <name type="scientific">Microcystis aeruginosa NIES-2519</name>
    <dbReference type="NCBI Taxonomy" id="2303981"/>
    <lineage>
        <taxon>Bacteria</taxon>
        <taxon>Bacillati</taxon>
        <taxon>Cyanobacteriota</taxon>
        <taxon>Cyanophyceae</taxon>
        <taxon>Oscillatoriophycideae</taxon>
        <taxon>Chroococcales</taxon>
        <taxon>Microcystaceae</taxon>
        <taxon>Microcystis</taxon>
    </lineage>
</organism>
<dbReference type="Proteomes" id="UP000323569">
    <property type="component" value="Unassembled WGS sequence"/>
</dbReference>